<proteinExistence type="evidence at transcript level"/>
<evidence type="ECO:0000256" key="1">
    <source>
        <dbReference type="SAM" id="Coils"/>
    </source>
</evidence>
<feature type="compositionally biased region" description="Polar residues" evidence="2">
    <location>
        <begin position="47"/>
        <end position="56"/>
    </location>
</feature>
<feature type="compositionally biased region" description="Polar residues" evidence="2">
    <location>
        <begin position="197"/>
        <end position="207"/>
    </location>
</feature>
<dbReference type="AlphaFoldDB" id="B7ZWF0"/>
<dbReference type="EMBL" id="BC172015">
    <property type="protein sequence ID" value="AAI72015.1"/>
    <property type="molecule type" value="mRNA"/>
</dbReference>
<reference evidence="4" key="1">
    <citation type="journal article" date="2004" name="Genome Res.">
        <title>The status, quality, and expansion of the NIH full-length cDNA project: the Mammalian Gene Collection (MGC).</title>
        <authorList>
            <consortium name="The MGC Project Team"/>
            <person name="Gerhard D.S."/>
            <person name="Wagner L."/>
            <person name="Feingold E.A."/>
            <person name="Shenmen C.M."/>
            <person name="Grouse L.H."/>
            <person name="Schuler G."/>
            <person name="Klein S.L."/>
            <person name="Old S."/>
            <person name="Rasooly R."/>
            <person name="Good P."/>
            <person name="Guyer M."/>
            <person name="Peck A.M."/>
            <person name="Derge J.G."/>
            <person name="Lipman D."/>
            <person name="Collins F.S."/>
            <person name="Jang W."/>
            <person name="Sherry S."/>
            <person name="Feolo M."/>
            <person name="Misquitta L."/>
            <person name="Lee E."/>
            <person name="Rotmistrovsky K."/>
            <person name="Greenhut S.F."/>
            <person name="Schaefer C.F."/>
            <person name="Buetow K."/>
            <person name="Bonner T.I."/>
            <person name="Haussler D."/>
            <person name="Kent J."/>
            <person name="Kiekhaus M."/>
            <person name="Furey T."/>
            <person name="Brent M."/>
            <person name="Prange C."/>
            <person name="Schreiber K."/>
            <person name="Shapiro N."/>
            <person name="Bhat N.K."/>
            <person name="Hopkins R.F."/>
            <person name="Hsie F."/>
            <person name="Driscoll T."/>
            <person name="Soares M.B."/>
            <person name="Casavant T.L."/>
            <person name="Scheetz T.E."/>
            <person name="Brown-stein M.J."/>
            <person name="Usdin T.B."/>
            <person name="Toshiyuki S."/>
            <person name="Carninci P."/>
            <person name="Piao Y."/>
            <person name="Dudekula D.B."/>
            <person name="Ko M.S."/>
            <person name="Kawakami K."/>
            <person name="Suzuki Y."/>
            <person name="Sugano S."/>
            <person name="Gruber C.E."/>
            <person name="Smith M.R."/>
            <person name="Simmons B."/>
            <person name="Moore T."/>
            <person name="Waterman R."/>
            <person name="Johnson S.L."/>
            <person name="Ruan Y."/>
            <person name="Wei C.L."/>
            <person name="Mathavan S."/>
            <person name="Gunaratne P.H."/>
            <person name="Wu J."/>
            <person name="Garcia A.M."/>
            <person name="Hulyk S.W."/>
            <person name="Fuh E."/>
            <person name="Yuan Y."/>
            <person name="Sneed A."/>
            <person name="Kowis C."/>
            <person name="Hodgson A."/>
            <person name="Muzny D.M."/>
            <person name="McPherson J."/>
            <person name="Gibbs R.A."/>
            <person name="Fahey J."/>
            <person name="Helton E."/>
            <person name="Ketteman M."/>
            <person name="Madan A."/>
            <person name="Rodrigues S."/>
            <person name="Sanchez A."/>
            <person name="Whiting M."/>
            <person name="Madari A."/>
            <person name="Young A.C."/>
            <person name="Wetherby K.D."/>
            <person name="Granite S.J."/>
            <person name="Kwong P.N."/>
            <person name="Brinkley C.P."/>
            <person name="Pearson R.L."/>
            <person name="Bouffard G.G."/>
            <person name="Blakesly R.W."/>
            <person name="Green E.D."/>
            <person name="Dickson M.C."/>
            <person name="Rodriguez A.C."/>
            <person name="Grimwood J."/>
            <person name="Schmutz J."/>
            <person name="Myers R.M."/>
            <person name="Butterfield Y.S."/>
            <person name="Griffith M."/>
            <person name="Griffith O.L."/>
            <person name="Krzywinski M.I."/>
            <person name="Liao N."/>
            <person name="Morin R."/>
            <person name="Morrin R."/>
            <person name="Palmquist D."/>
            <person name="Petrescu A.S."/>
            <person name="Skalska U."/>
            <person name="Smailus D.E."/>
            <person name="Stott J.M."/>
            <person name="Schnerch A."/>
            <person name="Schein J.E."/>
            <person name="Jones S.J."/>
            <person name="Holt R.A."/>
            <person name="Baross A."/>
            <person name="Marra M.A."/>
            <person name="Clifton S."/>
            <person name="Makowski K.A."/>
            <person name="Bosak S."/>
            <person name="Malek J."/>
        </authorList>
    </citation>
    <scope>NUCLEOTIDE SEQUENCE [LARGE SCALE MRNA]</scope>
    <source>
        <tissue evidence="4">Brain</tissue>
    </source>
</reference>
<name>B7ZWF0_MOUSE</name>
<dbReference type="PANTHER" id="PTHR21558">
    <property type="entry name" value="SPEER/SPETEX"/>
    <property type="match status" value="1"/>
</dbReference>
<protein>
    <recommendedName>
        <fullName evidence="3">Disks large homolog 5 N-terminal domain-containing protein</fullName>
    </recommendedName>
</protein>
<evidence type="ECO:0000313" key="4">
    <source>
        <dbReference type="EMBL" id="AAI72015.1"/>
    </source>
</evidence>
<evidence type="ECO:0000256" key="2">
    <source>
        <dbReference type="SAM" id="MobiDB-lite"/>
    </source>
</evidence>
<dbReference type="Pfam" id="PF04822">
    <property type="entry name" value="Takusan"/>
    <property type="match status" value="1"/>
</dbReference>
<dbReference type="InterPro" id="IPR006907">
    <property type="entry name" value="DLG5_N"/>
</dbReference>
<accession>B7ZWF0</accession>
<dbReference type="PANTHER" id="PTHR21558:SF12">
    <property type="entry name" value="2610042L04RIK PROTEIN-RELATED"/>
    <property type="match status" value="1"/>
</dbReference>
<feature type="compositionally biased region" description="Basic residues" evidence="2">
    <location>
        <begin position="33"/>
        <end position="46"/>
    </location>
</feature>
<keyword evidence="1" id="KW-0175">Coiled coil</keyword>
<feature type="domain" description="Disks large homolog 5 N-terminal" evidence="3">
    <location>
        <begin position="49"/>
        <end position="129"/>
    </location>
</feature>
<feature type="compositionally biased region" description="Basic residues" evidence="2">
    <location>
        <begin position="184"/>
        <end position="195"/>
    </location>
</feature>
<feature type="compositionally biased region" description="Basic and acidic residues" evidence="2">
    <location>
        <begin position="13"/>
        <end position="32"/>
    </location>
</feature>
<organism evidence="4">
    <name type="scientific">Mus musculus</name>
    <name type="common">Mouse</name>
    <dbReference type="NCBI Taxonomy" id="10090"/>
    <lineage>
        <taxon>Eukaryota</taxon>
        <taxon>Metazoa</taxon>
        <taxon>Chordata</taxon>
        <taxon>Craniata</taxon>
        <taxon>Vertebrata</taxon>
        <taxon>Euteleostomi</taxon>
        <taxon>Mammalia</taxon>
        <taxon>Eutheria</taxon>
        <taxon>Euarchontoglires</taxon>
        <taxon>Glires</taxon>
        <taxon>Rodentia</taxon>
        <taxon>Myomorpha</taxon>
        <taxon>Muroidea</taxon>
        <taxon>Muridae</taxon>
        <taxon>Murinae</taxon>
        <taxon>Mus</taxon>
        <taxon>Mus</taxon>
    </lineage>
</organism>
<sequence length="207" mass="24614">MFSWLLRLFQKENGDEGETRPTEKEEGILSHEKGRRKSFWRRHRSARNTSTQNSKMTKQRSKINELEELKLDMRKISNDMEEMCGILNLYMYEDLNYRPCHRMNTEFNIIKSQHEKTMLDMNKMIQSIIGSMQYSKELIEDNYSYSIKEDHLLRECTQLNENVRILLNENRRLLVEQAGHKCPVGKKRGSLRRPARTSVSQVPRNSS</sequence>
<evidence type="ECO:0000259" key="3">
    <source>
        <dbReference type="Pfam" id="PF04822"/>
    </source>
</evidence>
<feature type="region of interest" description="Disordered" evidence="2">
    <location>
        <begin position="184"/>
        <end position="207"/>
    </location>
</feature>
<feature type="region of interest" description="Disordered" evidence="2">
    <location>
        <begin position="13"/>
        <end position="60"/>
    </location>
</feature>
<feature type="coiled-coil region" evidence="1">
    <location>
        <begin position="149"/>
        <end position="176"/>
    </location>
</feature>